<comment type="caution">
    <text evidence="2">The sequence shown here is derived from an EMBL/GenBank/DDBJ whole genome shotgun (WGS) entry which is preliminary data.</text>
</comment>
<evidence type="ECO:0000313" key="3">
    <source>
        <dbReference type="Proteomes" id="UP000886748"/>
    </source>
</evidence>
<proteinExistence type="predicted"/>
<feature type="transmembrane region" description="Helical" evidence="1">
    <location>
        <begin position="12"/>
        <end position="33"/>
    </location>
</feature>
<gene>
    <name evidence="2" type="ORF">IAD26_07720</name>
</gene>
<sequence length="147" mass="17318">MITKLHKIPDRTIFRIIFAFLILWNIKYFFLIFQIPYTMLFVDYIKQNSFYTQVFDIRQALGSVEDLKNETQIGFVSDTPEASVFDIQDSIRDFYLAQYAIAPVVLKNDTDKNYVIGTYQRTPSVPKGFKTVKTINAKTYLYKRINK</sequence>
<accession>A0A9D1N1G0</accession>
<organism evidence="2 3">
    <name type="scientific">Candidatus Limenecus avicola</name>
    <dbReference type="NCBI Taxonomy" id="2840847"/>
    <lineage>
        <taxon>Bacteria</taxon>
        <taxon>Bacillati</taxon>
        <taxon>Bacillota</taxon>
        <taxon>Clostridia</taxon>
        <taxon>Eubacteriales</taxon>
        <taxon>Clostridiaceae</taxon>
        <taxon>Clostridiaceae incertae sedis</taxon>
        <taxon>Candidatus Limenecus</taxon>
    </lineage>
</organism>
<protein>
    <submittedName>
        <fullName evidence="2">Uncharacterized protein</fullName>
    </submittedName>
</protein>
<evidence type="ECO:0000256" key="1">
    <source>
        <dbReference type="SAM" id="Phobius"/>
    </source>
</evidence>
<keyword evidence="1" id="KW-0472">Membrane</keyword>
<keyword evidence="1" id="KW-1133">Transmembrane helix</keyword>
<reference evidence="2" key="1">
    <citation type="submission" date="2020-10" db="EMBL/GenBank/DDBJ databases">
        <authorList>
            <person name="Gilroy R."/>
        </authorList>
    </citation>
    <scope>NUCLEOTIDE SEQUENCE</scope>
    <source>
        <strain evidence="2">CHK154-7741</strain>
    </source>
</reference>
<evidence type="ECO:0000313" key="2">
    <source>
        <dbReference type="EMBL" id="HIU93004.1"/>
    </source>
</evidence>
<dbReference type="AlphaFoldDB" id="A0A9D1N1G0"/>
<reference evidence="2" key="2">
    <citation type="journal article" date="2021" name="PeerJ">
        <title>Extensive microbial diversity within the chicken gut microbiome revealed by metagenomics and culture.</title>
        <authorList>
            <person name="Gilroy R."/>
            <person name="Ravi A."/>
            <person name="Getino M."/>
            <person name="Pursley I."/>
            <person name="Horton D.L."/>
            <person name="Alikhan N.F."/>
            <person name="Baker D."/>
            <person name="Gharbi K."/>
            <person name="Hall N."/>
            <person name="Watson M."/>
            <person name="Adriaenssens E.M."/>
            <person name="Foster-Nyarko E."/>
            <person name="Jarju S."/>
            <person name="Secka A."/>
            <person name="Antonio M."/>
            <person name="Oren A."/>
            <person name="Chaudhuri R.R."/>
            <person name="La Ragione R."/>
            <person name="Hildebrand F."/>
            <person name="Pallen M.J."/>
        </authorList>
    </citation>
    <scope>NUCLEOTIDE SEQUENCE</scope>
    <source>
        <strain evidence="2">CHK154-7741</strain>
    </source>
</reference>
<dbReference type="Proteomes" id="UP000886748">
    <property type="component" value="Unassembled WGS sequence"/>
</dbReference>
<keyword evidence="1" id="KW-0812">Transmembrane</keyword>
<dbReference type="EMBL" id="DVOD01000055">
    <property type="protein sequence ID" value="HIU93004.1"/>
    <property type="molecule type" value="Genomic_DNA"/>
</dbReference>
<name>A0A9D1N1G0_9CLOT</name>